<dbReference type="Gene3D" id="3.20.20.70">
    <property type="entry name" value="Aldolase class I"/>
    <property type="match status" value="1"/>
</dbReference>
<dbReference type="GO" id="GO:0061799">
    <property type="term" value="F:cyclic pyranopterin monophosphate synthase activity"/>
    <property type="evidence" value="ECO:0007669"/>
    <property type="project" value="TreeGrafter"/>
</dbReference>
<keyword evidence="5 12" id="KW-0547">Nucleotide-binding</keyword>
<comment type="similarity">
    <text evidence="12">Belongs to the radical SAM superfamily. MoaA family.</text>
</comment>
<dbReference type="SFLD" id="SFLDG01067">
    <property type="entry name" value="SPASM/twitch_domain_containing"/>
    <property type="match status" value="1"/>
</dbReference>
<dbReference type="EC" id="4.1.99.22" evidence="1 12"/>
<dbReference type="EMBL" id="FMJD01000001">
    <property type="protein sequence ID" value="SCM70937.1"/>
    <property type="molecule type" value="Genomic_DNA"/>
</dbReference>
<dbReference type="GO" id="GO:0061798">
    <property type="term" value="F:GTP 3',8'-cyclase activity"/>
    <property type="evidence" value="ECO:0007669"/>
    <property type="project" value="UniProtKB-UniRule"/>
</dbReference>
<evidence type="ECO:0000256" key="3">
    <source>
        <dbReference type="ARBA" id="ARBA00022691"/>
    </source>
</evidence>
<dbReference type="AlphaFoldDB" id="A0A212L0C2"/>
<dbReference type="InterPro" id="IPR058240">
    <property type="entry name" value="rSAM_sf"/>
</dbReference>
<dbReference type="InterPro" id="IPR040064">
    <property type="entry name" value="MoaA-like"/>
</dbReference>
<evidence type="ECO:0000256" key="7">
    <source>
        <dbReference type="ARBA" id="ARBA00023014"/>
    </source>
</evidence>
<feature type="binding site" evidence="12">
    <location>
        <position position="257"/>
    </location>
    <ligand>
        <name>[4Fe-4S] cluster</name>
        <dbReference type="ChEBI" id="CHEBI:49883"/>
        <label>2</label>
        <note>4Fe-4S-substrate</note>
    </ligand>
</feature>
<sequence length="332" mass="36303">MSAFLTDGYGRAIRYLRLSVTDRCDLRCVYCMTDDVVFLPRHELLSFEELDRLSSALIGRGVDKIRITGGEPLLRKDILQLFQSLSRHLASGALRELTLTTNGTRLARFAPDLAAAGVRRVNVSLDTLDPARYAAITRHGDLAGTLAGIAAAQAAGLEVKLNAVALRGVTEREIDGLIAFAHGRGMDLTLIETMPLGHLDVDRADQYLPLDDLRRRMAGRWTLVDVDDRTGGPARYARVRETGGLIGFITPMSHNFCESCNRIRVSATGRLYTCLGERGGADLRAALRGSESDDTLNAAIDRAILRKPKGHDFAIRRHGEPALERPMSVLGG</sequence>
<dbReference type="SFLD" id="SFLDG01383">
    <property type="entry name" value="cyclic_pyranopterin_phosphate"/>
    <property type="match status" value="1"/>
</dbReference>
<dbReference type="RefSeq" id="WP_288195719.1">
    <property type="nucleotide sequence ID" value="NZ_LT608334.1"/>
</dbReference>
<feature type="binding site" evidence="12">
    <location>
        <position position="274"/>
    </location>
    <ligand>
        <name>[4Fe-4S] cluster</name>
        <dbReference type="ChEBI" id="CHEBI:49883"/>
        <label>2</label>
        <note>4Fe-4S-substrate</note>
    </ligand>
</feature>
<dbReference type="SFLD" id="SFLDS00029">
    <property type="entry name" value="Radical_SAM"/>
    <property type="match status" value="1"/>
</dbReference>
<organism evidence="14">
    <name type="scientific">uncultured Pleomorphomonas sp</name>
    <dbReference type="NCBI Taxonomy" id="442121"/>
    <lineage>
        <taxon>Bacteria</taxon>
        <taxon>Pseudomonadati</taxon>
        <taxon>Pseudomonadota</taxon>
        <taxon>Alphaproteobacteria</taxon>
        <taxon>Hyphomicrobiales</taxon>
        <taxon>Pleomorphomonadaceae</taxon>
        <taxon>Pleomorphomonas</taxon>
        <taxon>environmental samples</taxon>
    </lineage>
</organism>
<evidence type="ECO:0000256" key="4">
    <source>
        <dbReference type="ARBA" id="ARBA00022723"/>
    </source>
</evidence>
<dbReference type="GO" id="GO:0006777">
    <property type="term" value="P:Mo-molybdopterin cofactor biosynthetic process"/>
    <property type="evidence" value="ECO:0007669"/>
    <property type="project" value="UniProtKB-UniRule"/>
</dbReference>
<proteinExistence type="inferred from homology"/>
<keyword evidence="2 12" id="KW-0004">4Fe-4S</keyword>
<dbReference type="InterPro" id="IPR010505">
    <property type="entry name" value="MoaA_twitch"/>
</dbReference>
<gene>
    <name evidence="12 14" type="primary">moaA</name>
    <name evidence="14" type="ORF">KL86PLE_10331</name>
</gene>
<dbReference type="InterPro" id="IPR007197">
    <property type="entry name" value="rSAM"/>
</dbReference>
<evidence type="ECO:0000259" key="13">
    <source>
        <dbReference type="PROSITE" id="PS51918"/>
    </source>
</evidence>
<dbReference type="PANTHER" id="PTHR22960:SF0">
    <property type="entry name" value="MOLYBDENUM COFACTOR BIOSYNTHESIS PROTEIN 1"/>
    <property type="match status" value="1"/>
</dbReference>
<dbReference type="UniPathway" id="UPA00344"/>
<dbReference type="Pfam" id="PF06463">
    <property type="entry name" value="Mob_synth_C"/>
    <property type="match status" value="1"/>
</dbReference>
<feature type="binding site" evidence="12">
    <location>
        <position position="17"/>
    </location>
    <ligand>
        <name>GTP</name>
        <dbReference type="ChEBI" id="CHEBI:37565"/>
    </ligand>
</feature>
<dbReference type="SFLD" id="SFLDG01386">
    <property type="entry name" value="main_SPASM_domain-containing"/>
    <property type="match status" value="1"/>
</dbReference>
<evidence type="ECO:0000256" key="12">
    <source>
        <dbReference type="HAMAP-Rule" id="MF_01225"/>
    </source>
</evidence>
<evidence type="ECO:0000256" key="2">
    <source>
        <dbReference type="ARBA" id="ARBA00022485"/>
    </source>
</evidence>
<dbReference type="PROSITE" id="PS51918">
    <property type="entry name" value="RADICAL_SAM"/>
    <property type="match status" value="1"/>
</dbReference>
<dbReference type="InterPro" id="IPR013785">
    <property type="entry name" value="Aldolase_TIM"/>
</dbReference>
<evidence type="ECO:0000256" key="9">
    <source>
        <dbReference type="ARBA" id="ARBA00023150"/>
    </source>
</evidence>
<dbReference type="CDD" id="cd01335">
    <property type="entry name" value="Radical_SAM"/>
    <property type="match status" value="1"/>
</dbReference>
<dbReference type="SMART" id="SM00729">
    <property type="entry name" value="Elp3"/>
    <property type="match status" value="1"/>
</dbReference>
<feature type="binding site" evidence="12">
    <location>
        <position position="24"/>
    </location>
    <ligand>
        <name>[4Fe-4S] cluster</name>
        <dbReference type="ChEBI" id="CHEBI:49883"/>
        <label>1</label>
        <note>4Fe-4S-S-AdoMet</note>
    </ligand>
</feature>
<keyword evidence="8 12" id="KW-0342">GTP-binding</keyword>
<dbReference type="GO" id="GO:0005525">
    <property type="term" value="F:GTP binding"/>
    <property type="evidence" value="ECO:0007669"/>
    <property type="project" value="UniProtKB-UniRule"/>
</dbReference>
<keyword evidence="4 12" id="KW-0479">Metal-binding</keyword>
<comment type="subunit">
    <text evidence="12">Monomer and homodimer.</text>
</comment>
<dbReference type="HAMAP" id="MF_01225_B">
    <property type="entry name" value="MoaA_B"/>
    <property type="match status" value="1"/>
</dbReference>
<dbReference type="InterPro" id="IPR006638">
    <property type="entry name" value="Elp3/MiaA/NifB-like_rSAM"/>
</dbReference>
<keyword evidence="3 12" id="KW-0949">S-adenosyl-L-methionine</keyword>
<keyword evidence="10 12" id="KW-0456">Lyase</keyword>
<feature type="binding site" evidence="12">
    <location>
        <position position="100"/>
    </location>
    <ligand>
        <name>GTP</name>
        <dbReference type="ChEBI" id="CHEBI:37565"/>
    </ligand>
</feature>
<dbReference type="GO" id="GO:1904047">
    <property type="term" value="F:S-adenosyl-L-methionine binding"/>
    <property type="evidence" value="ECO:0007669"/>
    <property type="project" value="UniProtKB-UniRule"/>
</dbReference>
<evidence type="ECO:0000256" key="10">
    <source>
        <dbReference type="ARBA" id="ARBA00023239"/>
    </source>
</evidence>
<dbReference type="GO" id="GO:0051539">
    <property type="term" value="F:4 iron, 4 sulfur cluster binding"/>
    <property type="evidence" value="ECO:0007669"/>
    <property type="project" value="UniProtKB-UniRule"/>
</dbReference>
<name>A0A212L0C2_9HYPH</name>
<dbReference type="CDD" id="cd21117">
    <property type="entry name" value="Twitch_MoaA"/>
    <property type="match status" value="1"/>
</dbReference>
<comment type="catalytic activity">
    <reaction evidence="11 12">
        <text>GTP + AH2 + S-adenosyl-L-methionine = (8S)-3',8-cyclo-7,8-dihydroguanosine 5'-triphosphate + 5'-deoxyadenosine + L-methionine + A + H(+)</text>
        <dbReference type="Rhea" id="RHEA:49576"/>
        <dbReference type="ChEBI" id="CHEBI:13193"/>
        <dbReference type="ChEBI" id="CHEBI:15378"/>
        <dbReference type="ChEBI" id="CHEBI:17319"/>
        <dbReference type="ChEBI" id="CHEBI:17499"/>
        <dbReference type="ChEBI" id="CHEBI:37565"/>
        <dbReference type="ChEBI" id="CHEBI:57844"/>
        <dbReference type="ChEBI" id="CHEBI:59789"/>
        <dbReference type="ChEBI" id="CHEBI:131766"/>
        <dbReference type="EC" id="4.1.99.22"/>
    </reaction>
</comment>
<feature type="binding site" evidence="12">
    <location>
        <position position="124"/>
    </location>
    <ligand>
        <name>S-adenosyl-L-methionine</name>
        <dbReference type="ChEBI" id="CHEBI:59789"/>
    </ligand>
</feature>
<evidence type="ECO:0000256" key="11">
    <source>
        <dbReference type="ARBA" id="ARBA00048697"/>
    </source>
</evidence>
<keyword evidence="6 12" id="KW-0408">Iron</keyword>
<keyword evidence="9 12" id="KW-0501">Molybdenum cofactor biosynthesis</keyword>
<dbReference type="SUPFAM" id="SSF102114">
    <property type="entry name" value="Radical SAM enzymes"/>
    <property type="match status" value="1"/>
</dbReference>
<feature type="domain" description="Radical SAM core" evidence="13">
    <location>
        <begin position="8"/>
        <end position="233"/>
    </location>
</feature>
<feature type="binding site" evidence="12">
    <location>
        <position position="28"/>
    </location>
    <ligand>
        <name>[4Fe-4S] cluster</name>
        <dbReference type="ChEBI" id="CHEBI:49883"/>
        <label>1</label>
        <note>4Fe-4S-S-AdoMet</note>
    </ligand>
</feature>
<keyword evidence="7 12" id="KW-0411">Iron-sulfur</keyword>
<feature type="binding site" evidence="12">
    <location>
        <position position="30"/>
    </location>
    <ligand>
        <name>S-adenosyl-L-methionine</name>
        <dbReference type="ChEBI" id="CHEBI:59789"/>
    </ligand>
</feature>
<feature type="binding site" evidence="12">
    <location>
        <position position="66"/>
    </location>
    <ligand>
        <name>GTP</name>
        <dbReference type="ChEBI" id="CHEBI:37565"/>
    </ligand>
</feature>
<dbReference type="PANTHER" id="PTHR22960">
    <property type="entry name" value="MOLYBDOPTERIN COFACTOR SYNTHESIS PROTEIN A"/>
    <property type="match status" value="1"/>
</dbReference>
<dbReference type="GO" id="GO:0046872">
    <property type="term" value="F:metal ion binding"/>
    <property type="evidence" value="ECO:0007669"/>
    <property type="project" value="UniProtKB-KW"/>
</dbReference>
<accession>A0A212L0C2</accession>
<protein>
    <recommendedName>
        <fullName evidence="1 12">GTP 3',8-cyclase</fullName>
        <ecNumber evidence="1 12">4.1.99.22</ecNumber>
    </recommendedName>
    <alternativeName>
        <fullName evidence="12">Molybdenum cofactor biosynthesis protein A</fullName>
    </alternativeName>
</protein>
<evidence type="ECO:0000256" key="5">
    <source>
        <dbReference type="ARBA" id="ARBA00022741"/>
    </source>
</evidence>
<reference evidence="14" key="1">
    <citation type="submission" date="2016-08" db="EMBL/GenBank/DDBJ databases">
        <authorList>
            <person name="Seilhamer J.J."/>
        </authorList>
    </citation>
    <scope>NUCLEOTIDE SEQUENCE</scope>
    <source>
        <strain evidence="14">86</strain>
    </source>
</reference>
<feature type="binding site" evidence="12">
    <location>
        <begin position="262"/>
        <end position="264"/>
    </location>
    <ligand>
        <name>GTP</name>
        <dbReference type="ChEBI" id="CHEBI:37565"/>
    </ligand>
</feature>
<feature type="binding site" evidence="12">
    <location>
        <position position="31"/>
    </location>
    <ligand>
        <name>[4Fe-4S] cluster</name>
        <dbReference type="ChEBI" id="CHEBI:49883"/>
        <label>1</label>
        <note>4Fe-4S-S-AdoMet</note>
    </ligand>
</feature>
<comment type="function">
    <text evidence="12">Catalyzes the cyclization of GTP to (8S)-3',8-cyclo-7,8-dihydroguanosine 5'-triphosphate.</text>
</comment>
<dbReference type="Pfam" id="PF04055">
    <property type="entry name" value="Radical_SAM"/>
    <property type="match status" value="1"/>
</dbReference>
<evidence type="ECO:0000313" key="14">
    <source>
        <dbReference type="EMBL" id="SCM70937.1"/>
    </source>
</evidence>
<dbReference type="InterPro" id="IPR050105">
    <property type="entry name" value="MoCo_biosynth_MoaA/MoaC"/>
</dbReference>
<dbReference type="PROSITE" id="PS01305">
    <property type="entry name" value="MOAA_NIFB_PQQE"/>
    <property type="match status" value="1"/>
</dbReference>
<dbReference type="InterPro" id="IPR013483">
    <property type="entry name" value="MoaA"/>
</dbReference>
<feature type="binding site" evidence="12">
    <location>
        <position position="194"/>
    </location>
    <ligand>
        <name>S-adenosyl-L-methionine</name>
        <dbReference type="ChEBI" id="CHEBI:59789"/>
    </ligand>
</feature>
<comment type="pathway">
    <text evidence="12">Cofactor biosynthesis; molybdopterin biosynthesis.</text>
</comment>
<evidence type="ECO:0000256" key="1">
    <source>
        <dbReference type="ARBA" id="ARBA00012167"/>
    </source>
</evidence>
<feature type="binding site" evidence="12">
    <location>
        <position position="260"/>
    </location>
    <ligand>
        <name>[4Fe-4S] cluster</name>
        <dbReference type="ChEBI" id="CHEBI:49883"/>
        <label>2</label>
        <note>4Fe-4S-substrate</note>
    </ligand>
</feature>
<evidence type="ECO:0000256" key="8">
    <source>
        <dbReference type="ARBA" id="ARBA00023134"/>
    </source>
</evidence>
<comment type="cofactor">
    <cofactor evidence="12">
        <name>[4Fe-4S] cluster</name>
        <dbReference type="ChEBI" id="CHEBI:49883"/>
    </cofactor>
    <text evidence="12">Binds 2 [4Fe-4S] clusters. Binds 1 [4Fe-4S] cluster coordinated with 3 cysteines and an exchangeable S-adenosyl-L-methionine and 1 [4Fe-4S] cluster coordinated with 3 cysteines and the GTP-derived substrate.</text>
</comment>
<evidence type="ECO:0000256" key="6">
    <source>
        <dbReference type="ARBA" id="ARBA00023004"/>
    </source>
</evidence>
<dbReference type="InterPro" id="IPR000385">
    <property type="entry name" value="MoaA_NifB_PqqE_Fe-S-bd_CS"/>
</dbReference>
<dbReference type="NCBIfam" id="TIGR02666">
    <property type="entry name" value="moaA"/>
    <property type="match status" value="1"/>
</dbReference>
<feature type="binding site" evidence="12">
    <location>
        <position position="70"/>
    </location>
    <ligand>
        <name>S-adenosyl-L-methionine</name>
        <dbReference type="ChEBI" id="CHEBI:59789"/>
    </ligand>
</feature>
<feature type="binding site" evidence="12">
    <location>
        <position position="160"/>
    </location>
    <ligand>
        <name>GTP</name>
        <dbReference type="ChEBI" id="CHEBI:37565"/>
    </ligand>
</feature>